<protein>
    <submittedName>
        <fullName evidence="7">Capsid assembly protease</fullName>
    </submittedName>
</protein>
<evidence type="ECO:0000256" key="5">
    <source>
        <dbReference type="SAM" id="MobiDB-lite"/>
    </source>
</evidence>
<dbReference type="InterPro" id="IPR029045">
    <property type="entry name" value="ClpP/crotonase-like_dom_sf"/>
</dbReference>
<reference evidence="8" key="1">
    <citation type="journal article" date="2024" name="Int. J. Syst. Evol. Microbiol.">
        <title>Methylomarinovum tepidoasis sp. nov., a moderately thermophilic methanotroph of the family Methylothermaceae isolated from a deep-sea hydrothermal field.</title>
        <authorList>
            <person name="Hirayama H."/>
            <person name="Takaki Y."/>
            <person name="Abe M."/>
            <person name="Miyazaki M."/>
            <person name="Uematsu K."/>
            <person name="Matsui Y."/>
            <person name="Takai K."/>
        </authorList>
    </citation>
    <scope>NUCLEOTIDE SEQUENCE [LARGE SCALE GENOMIC DNA]</scope>
    <source>
        <strain evidence="8">IT-9</strain>
    </source>
</reference>
<organism evidence="7 8">
    <name type="scientific">Methylomarinovum caldicuralii</name>
    <dbReference type="NCBI Taxonomy" id="438856"/>
    <lineage>
        <taxon>Bacteria</taxon>
        <taxon>Pseudomonadati</taxon>
        <taxon>Pseudomonadota</taxon>
        <taxon>Gammaproteobacteria</taxon>
        <taxon>Methylococcales</taxon>
        <taxon>Methylothermaceae</taxon>
        <taxon>Methylomarinovum</taxon>
    </lineage>
</organism>
<keyword evidence="3" id="KW-0378">Hydrolase</keyword>
<comment type="similarity">
    <text evidence="1">Belongs to the peptidase S49 family.</text>
</comment>
<accession>A0AAU9CMC3</accession>
<dbReference type="KEGG" id="mcau:MIT9_P0181"/>
<dbReference type="CDD" id="cd07022">
    <property type="entry name" value="S49_Sppa_36K_type"/>
    <property type="match status" value="1"/>
</dbReference>
<feature type="region of interest" description="Disordered" evidence="5">
    <location>
        <begin position="374"/>
        <end position="403"/>
    </location>
</feature>
<dbReference type="InterPro" id="IPR033855">
    <property type="entry name" value="Protein_C"/>
</dbReference>
<keyword evidence="8" id="KW-1185">Reference proteome</keyword>
<dbReference type="AlphaFoldDB" id="A0AAU9CMC3"/>
<dbReference type="PANTHER" id="PTHR33209">
    <property type="entry name" value="PROTEASE 4"/>
    <property type="match status" value="1"/>
</dbReference>
<dbReference type="PANTHER" id="PTHR33209:SF1">
    <property type="entry name" value="PEPTIDASE S49 DOMAIN-CONTAINING PROTEIN"/>
    <property type="match status" value="1"/>
</dbReference>
<gene>
    <name evidence="7" type="ORF">MIT9_P0181</name>
</gene>
<dbReference type="InterPro" id="IPR002142">
    <property type="entry name" value="Peptidase_S49"/>
</dbReference>
<proteinExistence type="inferred from homology"/>
<evidence type="ECO:0000256" key="2">
    <source>
        <dbReference type="ARBA" id="ARBA00022670"/>
    </source>
</evidence>
<dbReference type="RefSeq" id="WP_317705575.1">
    <property type="nucleotide sequence ID" value="NZ_AP024714.1"/>
</dbReference>
<evidence type="ECO:0000259" key="6">
    <source>
        <dbReference type="Pfam" id="PF01343"/>
    </source>
</evidence>
<evidence type="ECO:0000256" key="4">
    <source>
        <dbReference type="ARBA" id="ARBA00022825"/>
    </source>
</evidence>
<dbReference type="EMBL" id="AP024714">
    <property type="protein sequence ID" value="BCX80607.1"/>
    <property type="molecule type" value="Genomic_DNA"/>
</dbReference>
<evidence type="ECO:0000256" key="3">
    <source>
        <dbReference type="ARBA" id="ARBA00022801"/>
    </source>
</evidence>
<keyword evidence="2 7" id="KW-0645">Protease</keyword>
<name>A0AAU9CMC3_9GAMM</name>
<dbReference type="GO" id="GO:0008236">
    <property type="term" value="F:serine-type peptidase activity"/>
    <property type="evidence" value="ECO:0007669"/>
    <property type="project" value="UniProtKB-KW"/>
</dbReference>
<keyword evidence="4" id="KW-0720">Serine protease</keyword>
<dbReference type="Gene3D" id="6.20.330.10">
    <property type="match status" value="1"/>
</dbReference>
<dbReference type="SUPFAM" id="SSF52096">
    <property type="entry name" value="ClpP/crotonase"/>
    <property type="match status" value="1"/>
</dbReference>
<dbReference type="Pfam" id="PF01343">
    <property type="entry name" value="Peptidase_S49"/>
    <property type="match status" value="1"/>
</dbReference>
<feature type="domain" description="Peptidase S49" evidence="6">
    <location>
        <begin position="129"/>
        <end position="274"/>
    </location>
</feature>
<evidence type="ECO:0000313" key="7">
    <source>
        <dbReference type="EMBL" id="BCX80607.1"/>
    </source>
</evidence>
<dbReference type="Gene3D" id="3.90.226.10">
    <property type="entry name" value="2-enoyl-CoA Hydratase, Chain A, domain 1"/>
    <property type="match status" value="1"/>
</dbReference>
<sequence>MRLPHLAARIIGTPLLIAPEKLEIILAVLGERIGWPERGLKPQPFETSPRRPSSLQQGDIAVIPIHGTLLRRALGLEAASGLASYQEIGARIDRAVADPAVAGIVLDIDSPGGEAGGVFELAERIRAATRDKPVWAVANDQAFSAAYALAAASDEVFVTRTGGVGSIGVIAMHADQSRKDEQDGYRFTAIYAGSHKNDFSPHAPLSDDARAALQAEVDRLYGIFTESVAQHRGLTVEAVRDTEARLYFGGDAVAAGLADRIGTLRDAVTAMRAELDPPIHTTLPQPQEAPTMEHHDPDPAACDPVAADPTEPEETRIAAAVEAARNEARAIADLCLLAGCPEKTAGFLAQGMTQEAVREALLEYRAQAPEIASHIDPQRTSPAASLDDNPVVAAARQRAAKEV</sequence>
<dbReference type="Proteomes" id="UP001321825">
    <property type="component" value="Chromosome"/>
</dbReference>
<feature type="compositionally biased region" description="Low complexity" evidence="5">
    <location>
        <begin position="299"/>
        <end position="309"/>
    </location>
</feature>
<evidence type="ECO:0000313" key="8">
    <source>
        <dbReference type="Proteomes" id="UP001321825"/>
    </source>
</evidence>
<evidence type="ECO:0000256" key="1">
    <source>
        <dbReference type="ARBA" id="ARBA00008683"/>
    </source>
</evidence>
<dbReference type="GO" id="GO:0006508">
    <property type="term" value="P:proteolysis"/>
    <property type="evidence" value="ECO:0007669"/>
    <property type="project" value="UniProtKB-KW"/>
</dbReference>
<feature type="region of interest" description="Disordered" evidence="5">
    <location>
        <begin position="278"/>
        <end position="313"/>
    </location>
</feature>